<organism evidence="1 2">
    <name type="scientific">Bacillus thuringiensis</name>
    <dbReference type="NCBI Taxonomy" id="1428"/>
    <lineage>
        <taxon>Bacteria</taxon>
        <taxon>Bacillati</taxon>
        <taxon>Bacillota</taxon>
        <taxon>Bacilli</taxon>
        <taxon>Bacillales</taxon>
        <taxon>Bacillaceae</taxon>
        <taxon>Bacillus</taxon>
        <taxon>Bacillus cereus group</taxon>
    </lineage>
</organism>
<dbReference type="EMBL" id="CP009336">
    <property type="protein sequence ID" value="AJG79663.1"/>
    <property type="molecule type" value="Genomic_DNA"/>
</dbReference>
<dbReference type="AlphaFoldDB" id="A0AB33B6J9"/>
<dbReference type="Proteomes" id="UP000031876">
    <property type="component" value="Plasmid 1"/>
</dbReference>
<evidence type="ECO:0000313" key="1">
    <source>
        <dbReference type="EMBL" id="AJG79663.1"/>
    </source>
</evidence>
<dbReference type="RefSeq" id="WP_000248934.1">
    <property type="nucleotide sequence ID" value="NZ_CP009336.1"/>
</dbReference>
<name>A0AB33B6J9_BACTU</name>
<accession>A0AB33B6J9</accession>
<protein>
    <submittedName>
        <fullName evidence="1">Uncharacterized protein</fullName>
    </submittedName>
</protein>
<gene>
    <name evidence="1" type="ORF">BF38_5623</name>
</gene>
<keyword evidence="1" id="KW-0614">Plasmid</keyword>
<geneLocation type="plasmid" evidence="1 2">
    <name>1</name>
</geneLocation>
<sequence>MVPIDLAKVLKFILEDSFSVKELLDQNFQPESIVAAVVYMWTKIVGNHTILHKITRNNAVDFVEEKQVAFEILEFCIHQSCSVIYSIIDGRLKKINNNQAFELLESVKVSKNLIC</sequence>
<proteinExistence type="predicted"/>
<dbReference type="KEGG" id="btw:BF38_5623"/>
<evidence type="ECO:0000313" key="2">
    <source>
        <dbReference type="Proteomes" id="UP000031876"/>
    </source>
</evidence>
<reference evidence="1 2" key="1">
    <citation type="journal article" date="2015" name="Genome Announc.">
        <title>Complete genome sequences for 35 biothreat assay-relevant bacillus species.</title>
        <authorList>
            <person name="Johnson S.L."/>
            <person name="Daligault H.E."/>
            <person name="Davenport K.W."/>
            <person name="Jaissle J."/>
            <person name="Frey K.G."/>
            <person name="Ladner J.T."/>
            <person name="Broomall S.M."/>
            <person name="Bishop-Lilly K.A."/>
            <person name="Bruce D.C."/>
            <person name="Gibbons H.S."/>
            <person name="Coyne S.R."/>
            <person name="Lo C.C."/>
            <person name="Meincke L."/>
            <person name="Munk A.C."/>
            <person name="Koroleva G.I."/>
            <person name="Rosenzweig C.N."/>
            <person name="Palacios G.F."/>
            <person name="Redden C.L."/>
            <person name="Minogue T.D."/>
            <person name="Chain P.S."/>
        </authorList>
    </citation>
    <scope>NUCLEOTIDE SEQUENCE [LARGE SCALE GENOMIC DNA]</scope>
    <source>
        <strain evidence="1 2">HD1011</strain>
    </source>
</reference>